<dbReference type="PRINTS" id="PR00164">
    <property type="entry name" value="ABC2TRNSPORT"/>
</dbReference>
<keyword evidence="5" id="KW-0813">Transport</keyword>
<evidence type="ECO:0000313" key="8">
    <source>
        <dbReference type="Proteomes" id="UP000287233"/>
    </source>
</evidence>
<dbReference type="EMBL" id="CP034928">
    <property type="protein sequence ID" value="QAA75864.1"/>
    <property type="molecule type" value="Genomic_DNA"/>
</dbReference>
<dbReference type="InterPro" id="IPR047817">
    <property type="entry name" value="ABC2_TM_bact-type"/>
</dbReference>
<comment type="similarity">
    <text evidence="5">Belongs to the ABC-2 integral membrane protein family.</text>
</comment>
<evidence type="ECO:0000256" key="3">
    <source>
        <dbReference type="ARBA" id="ARBA00022989"/>
    </source>
</evidence>
<comment type="subcellular location">
    <subcellularLocation>
        <location evidence="5">Cell membrane</location>
        <topology evidence="5">Multi-pass membrane protein</topology>
    </subcellularLocation>
    <subcellularLocation>
        <location evidence="1">Membrane</location>
        <topology evidence="1">Multi-pass membrane protein</topology>
    </subcellularLocation>
</comment>
<dbReference type="PANTHER" id="PTHR43027">
    <property type="entry name" value="DOXORUBICIN RESISTANCE ABC TRANSPORTER PERMEASE PROTEIN DRRC-RELATED"/>
    <property type="match status" value="1"/>
</dbReference>
<evidence type="ECO:0000256" key="2">
    <source>
        <dbReference type="ARBA" id="ARBA00022692"/>
    </source>
</evidence>
<feature type="transmembrane region" description="Helical" evidence="5">
    <location>
        <begin position="232"/>
        <end position="253"/>
    </location>
</feature>
<dbReference type="PROSITE" id="PS51012">
    <property type="entry name" value="ABC_TM2"/>
    <property type="match status" value="1"/>
</dbReference>
<feature type="transmembrane region" description="Helical" evidence="5">
    <location>
        <begin position="145"/>
        <end position="170"/>
    </location>
</feature>
<accession>A0A410FSA6</accession>
<dbReference type="Proteomes" id="UP000287233">
    <property type="component" value="Chromosome"/>
</dbReference>
<dbReference type="GO" id="GO:0043190">
    <property type="term" value="C:ATP-binding cassette (ABC) transporter complex"/>
    <property type="evidence" value="ECO:0007669"/>
    <property type="project" value="InterPro"/>
</dbReference>
<keyword evidence="2 5" id="KW-0812">Transmembrane</keyword>
<sequence>MNLRRSAATFVRTVIGRAYPRVIGMQREKSWMLFEVILPLLQVAAYVYIYRAVGAPPEFTGFVVLGGAMTAYWMNILWSMASQLYWEKETGNLELFIIAPTSRMAILLGMAVGGIFATTLRAAGVLVAGILIFRVPLAPTSVPALVGVFLLTLIALYGLGMLMASLFLLWGRQAWHLASLLQEPVFLVSGFYFPVRALGFLVALGASIVPITLGLDAMRQLLYPAMMEGFRFLPVGVELGMLAVLGVVFLVLAQQALRYFEDLARREGRLTVRGQ</sequence>
<dbReference type="PIRSF" id="PIRSF006648">
    <property type="entry name" value="DrrB"/>
    <property type="match status" value="1"/>
</dbReference>
<feature type="transmembrane region" description="Helical" evidence="5">
    <location>
        <begin position="106"/>
        <end position="133"/>
    </location>
</feature>
<reference evidence="8" key="1">
    <citation type="submission" date="2018-12" db="EMBL/GenBank/DDBJ databases">
        <title>Complete genome sequence of an uncultured bacterium of the candidate phylum Bipolaricaulota.</title>
        <authorList>
            <person name="Kadnikov V.V."/>
            <person name="Mardanov A.V."/>
            <person name="Beletsky A.V."/>
            <person name="Frank Y.A."/>
            <person name="Karnachuk O.V."/>
            <person name="Ravin N.V."/>
        </authorList>
    </citation>
    <scope>NUCLEOTIDE SEQUENCE [LARGE SCALE GENOMIC DNA]</scope>
</reference>
<feature type="domain" description="ABC transmembrane type-2" evidence="6">
    <location>
        <begin position="30"/>
        <end position="260"/>
    </location>
</feature>
<feature type="transmembrane region" description="Helical" evidence="5">
    <location>
        <begin position="31"/>
        <end position="50"/>
    </location>
</feature>
<evidence type="ECO:0000313" key="7">
    <source>
        <dbReference type="EMBL" id="QAA75864.1"/>
    </source>
</evidence>
<evidence type="ECO:0000256" key="1">
    <source>
        <dbReference type="ARBA" id="ARBA00004141"/>
    </source>
</evidence>
<dbReference type="InterPro" id="IPR013525">
    <property type="entry name" value="ABC2_TM"/>
</dbReference>
<dbReference type="GO" id="GO:0140359">
    <property type="term" value="F:ABC-type transporter activity"/>
    <property type="evidence" value="ECO:0007669"/>
    <property type="project" value="InterPro"/>
</dbReference>
<keyword evidence="4 5" id="KW-0472">Membrane</keyword>
<dbReference type="InterPro" id="IPR000412">
    <property type="entry name" value="ABC_2_transport"/>
</dbReference>
<evidence type="ECO:0000256" key="4">
    <source>
        <dbReference type="ARBA" id="ARBA00023136"/>
    </source>
</evidence>
<gene>
    <name evidence="7" type="ORF">BIP78_0096</name>
</gene>
<name>A0A410FSA6_BIPS1</name>
<feature type="transmembrane region" description="Helical" evidence="5">
    <location>
        <begin position="62"/>
        <end position="86"/>
    </location>
</feature>
<evidence type="ECO:0000256" key="5">
    <source>
        <dbReference type="RuleBase" id="RU361157"/>
    </source>
</evidence>
<dbReference type="KEGG" id="bih:BIP78_0096"/>
<dbReference type="Pfam" id="PF01061">
    <property type="entry name" value="ABC2_membrane"/>
    <property type="match status" value="1"/>
</dbReference>
<proteinExistence type="inferred from homology"/>
<keyword evidence="3 5" id="KW-1133">Transmembrane helix</keyword>
<dbReference type="InterPro" id="IPR052902">
    <property type="entry name" value="ABC-2_transporter"/>
</dbReference>
<dbReference type="AlphaFoldDB" id="A0A410FSA6"/>
<protein>
    <recommendedName>
        <fullName evidence="5">Transport permease protein</fullName>
    </recommendedName>
</protein>
<dbReference type="PANTHER" id="PTHR43027:SF1">
    <property type="entry name" value="DOXORUBICIN RESISTANCE ABC TRANSPORTER PERMEASE PROTEIN DRRC-RELATED"/>
    <property type="match status" value="1"/>
</dbReference>
<feature type="transmembrane region" description="Helical" evidence="5">
    <location>
        <begin position="191"/>
        <end position="212"/>
    </location>
</feature>
<evidence type="ECO:0000259" key="6">
    <source>
        <dbReference type="PROSITE" id="PS51012"/>
    </source>
</evidence>
<keyword evidence="5" id="KW-1003">Cell membrane</keyword>
<organism evidence="7 8">
    <name type="scientific">Bipolaricaulis sibiricus</name>
    <dbReference type="NCBI Taxonomy" id="2501609"/>
    <lineage>
        <taxon>Bacteria</taxon>
        <taxon>Candidatus Bipolaricaulota</taxon>
        <taxon>Candidatus Bipolaricaulia</taxon>
        <taxon>Candidatus Bipolaricaulales</taxon>
        <taxon>Candidatus Bipolaricaulaceae</taxon>
        <taxon>Candidatus Bipolaricaulis</taxon>
    </lineage>
</organism>